<feature type="transmembrane region" description="Helical" evidence="7">
    <location>
        <begin position="198"/>
        <end position="217"/>
    </location>
</feature>
<dbReference type="GO" id="GO:0016020">
    <property type="term" value="C:membrane"/>
    <property type="evidence" value="ECO:0007669"/>
    <property type="project" value="UniProtKB-SubCell"/>
</dbReference>
<dbReference type="InterPro" id="IPR022764">
    <property type="entry name" value="Peptidase_S54_rhomboid_dom"/>
</dbReference>
<feature type="transmembrane region" description="Helical" evidence="7">
    <location>
        <begin position="176"/>
        <end position="192"/>
    </location>
</feature>
<evidence type="ECO:0000256" key="4">
    <source>
        <dbReference type="ARBA" id="ARBA00022801"/>
    </source>
</evidence>
<evidence type="ECO:0000256" key="5">
    <source>
        <dbReference type="ARBA" id="ARBA00022989"/>
    </source>
</evidence>
<feature type="transmembrane region" description="Helical" evidence="7">
    <location>
        <begin position="224"/>
        <end position="244"/>
    </location>
</feature>
<dbReference type="Gene3D" id="1.20.1540.10">
    <property type="entry name" value="Rhomboid-like"/>
    <property type="match status" value="1"/>
</dbReference>
<reference evidence="10" key="1">
    <citation type="journal article" date="2020" name="MBio">
        <title>Horizontal gene transfer to a defensive symbiont with a reduced genome amongst a multipartite beetle microbiome.</title>
        <authorList>
            <person name="Waterworth S.C."/>
            <person name="Florez L.V."/>
            <person name="Rees E.R."/>
            <person name="Hertweck C."/>
            <person name="Kaltenpoth M."/>
            <person name="Kwan J.C."/>
        </authorList>
    </citation>
    <scope>NUCLEOTIDE SEQUENCE [LARGE SCALE GENOMIC DNA]</scope>
</reference>
<sequence length="269" mass="29691">MSNYQDPSMYNPSNAISKITILLIAINVGVFAIQVLSGVNITDPTTLDALRWGADYAPLTFLEEPYRLFSSMFFHFGILHLMMNMWALYIFGDVAEKTFGKFYFLGLYLLAGLMGSLLSGYLNIRNSYEFLQHFDQKLIPHVSAGASGAVMGLGGALTLLSLFPPTPNQRFVLDKRSLLTVLAINLAFGFFASGINNAAHIGGMLMGAAMALAWYVSQRMKAPIAVNMIIVILGVAVTYAAYLYCQHLVGPITPLWQDAVSQMREQFQF</sequence>
<evidence type="ECO:0000259" key="8">
    <source>
        <dbReference type="Pfam" id="PF01694"/>
    </source>
</evidence>
<dbReference type="EMBL" id="WNDP01000001">
    <property type="protein sequence ID" value="KAF1028379.1"/>
    <property type="molecule type" value="Genomic_DNA"/>
</dbReference>
<name>A0A833PFE8_ACIBZ</name>
<gene>
    <name evidence="9" type="primary">aarA</name>
    <name evidence="9" type="ORF">GAK29_00014</name>
</gene>
<feature type="transmembrane region" description="Helical" evidence="7">
    <location>
        <begin position="21"/>
        <end position="41"/>
    </location>
</feature>
<feature type="domain" description="Peptidase S54 rhomboid" evidence="8">
    <location>
        <begin position="63"/>
        <end position="213"/>
    </location>
</feature>
<evidence type="ECO:0000256" key="6">
    <source>
        <dbReference type="ARBA" id="ARBA00023136"/>
    </source>
</evidence>
<feature type="transmembrane region" description="Helical" evidence="7">
    <location>
        <begin position="102"/>
        <end position="122"/>
    </location>
</feature>
<dbReference type="Pfam" id="PF01694">
    <property type="entry name" value="Rhomboid"/>
    <property type="match status" value="1"/>
</dbReference>
<evidence type="ECO:0000313" key="9">
    <source>
        <dbReference type="EMBL" id="KAF1028379.1"/>
    </source>
</evidence>
<evidence type="ECO:0000256" key="3">
    <source>
        <dbReference type="ARBA" id="ARBA00022692"/>
    </source>
</evidence>
<keyword evidence="4" id="KW-0378">Hydrolase</keyword>
<keyword evidence="9" id="KW-0645">Protease</keyword>
<comment type="caution">
    <text evidence="9">The sequence shown here is derived from an EMBL/GenBank/DDBJ whole genome shotgun (WGS) entry which is preliminary data.</text>
</comment>
<protein>
    <submittedName>
        <fullName evidence="9">Rhomboid protease AarA</fullName>
    </submittedName>
</protein>
<keyword evidence="5 7" id="KW-1133">Transmembrane helix</keyword>
<organism evidence="9 10">
    <name type="scientific">Acinetobacter bereziniae</name>
    <name type="common">Acinetobacter genomosp. 10</name>
    <dbReference type="NCBI Taxonomy" id="106648"/>
    <lineage>
        <taxon>Bacteria</taxon>
        <taxon>Pseudomonadati</taxon>
        <taxon>Pseudomonadota</taxon>
        <taxon>Gammaproteobacteria</taxon>
        <taxon>Moraxellales</taxon>
        <taxon>Moraxellaceae</taxon>
        <taxon>Acinetobacter</taxon>
    </lineage>
</organism>
<dbReference type="GO" id="GO:0006508">
    <property type="term" value="P:proteolysis"/>
    <property type="evidence" value="ECO:0007669"/>
    <property type="project" value="UniProtKB-KW"/>
</dbReference>
<dbReference type="Proteomes" id="UP000490535">
    <property type="component" value="Unassembled WGS sequence"/>
</dbReference>
<feature type="transmembrane region" description="Helical" evidence="7">
    <location>
        <begin position="68"/>
        <end position="90"/>
    </location>
</feature>
<comment type="similarity">
    <text evidence="2">Belongs to the peptidase S54 family.</text>
</comment>
<evidence type="ECO:0000256" key="7">
    <source>
        <dbReference type="SAM" id="Phobius"/>
    </source>
</evidence>
<dbReference type="InterPro" id="IPR035952">
    <property type="entry name" value="Rhomboid-like_sf"/>
</dbReference>
<keyword evidence="6 7" id="KW-0472">Membrane</keyword>
<dbReference type="PANTHER" id="PTHR43731:SF14">
    <property type="entry name" value="PRESENILIN-ASSOCIATED RHOMBOID-LIKE PROTEIN, MITOCHONDRIAL"/>
    <property type="match status" value="1"/>
</dbReference>
<dbReference type="PANTHER" id="PTHR43731">
    <property type="entry name" value="RHOMBOID PROTEASE"/>
    <property type="match status" value="1"/>
</dbReference>
<dbReference type="GO" id="GO:0004252">
    <property type="term" value="F:serine-type endopeptidase activity"/>
    <property type="evidence" value="ECO:0007669"/>
    <property type="project" value="InterPro"/>
</dbReference>
<evidence type="ECO:0000256" key="1">
    <source>
        <dbReference type="ARBA" id="ARBA00004141"/>
    </source>
</evidence>
<comment type="subcellular location">
    <subcellularLocation>
        <location evidence="1">Membrane</location>
        <topology evidence="1">Multi-pass membrane protein</topology>
    </subcellularLocation>
</comment>
<evidence type="ECO:0000313" key="10">
    <source>
        <dbReference type="Proteomes" id="UP000490535"/>
    </source>
</evidence>
<dbReference type="InterPro" id="IPR050925">
    <property type="entry name" value="Rhomboid_protease_S54"/>
</dbReference>
<evidence type="ECO:0000256" key="2">
    <source>
        <dbReference type="ARBA" id="ARBA00009045"/>
    </source>
</evidence>
<keyword evidence="3 7" id="KW-0812">Transmembrane</keyword>
<proteinExistence type="inferred from homology"/>
<dbReference type="AlphaFoldDB" id="A0A833PFE8"/>
<dbReference type="SUPFAM" id="SSF144091">
    <property type="entry name" value="Rhomboid-like"/>
    <property type="match status" value="1"/>
</dbReference>
<accession>A0A833PFE8</accession>
<feature type="transmembrane region" description="Helical" evidence="7">
    <location>
        <begin position="142"/>
        <end position="164"/>
    </location>
</feature>